<evidence type="ECO:0000313" key="2">
    <source>
        <dbReference type="EMBL" id="EDL82064.1"/>
    </source>
</evidence>
<organism evidence="2 3">
    <name type="scientific">Rattus norvegicus</name>
    <name type="common">Rat</name>
    <dbReference type="NCBI Taxonomy" id="10116"/>
    <lineage>
        <taxon>Eukaryota</taxon>
        <taxon>Metazoa</taxon>
        <taxon>Chordata</taxon>
        <taxon>Craniata</taxon>
        <taxon>Vertebrata</taxon>
        <taxon>Euteleostomi</taxon>
        <taxon>Mammalia</taxon>
        <taxon>Eutheria</taxon>
        <taxon>Euarchontoglires</taxon>
        <taxon>Glires</taxon>
        <taxon>Rodentia</taxon>
        <taxon>Myomorpha</taxon>
        <taxon>Muroidea</taxon>
        <taxon>Muridae</taxon>
        <taxon>Murinae</taxon>
        <taxon>Rattus</taxon>
    </lineage>
</organism>
<reference evidence="3" key="1">
    <citation type="submission" date="2005-09" db="EMBL/GenBank/DDBJ databases">
        <authorList>
            <person name="Mural R.J."/>
            <person name="Li P.W."/>
            <person name="Adams M.D."/>
            <person name="Amanatides P.G."/>
            <person name="Baden-Tillson H."/>
            <person name="Barnstead M."/>
            <person name="Chin S.H."/>
            <person name="Dew I."/>
            <person name="Evans C.A."/>
            <person name="Ferriera S."/>
            <person name="Flanigan M."/>
            <person name="Fosler C."/>
            <person name="Glodek A."/>
            <person name="Gu Z."/>
            <person name="Holt R.A."/>
            <person name="Jennings D."/>
            <person name="Kraft C.L."/>
            <person name="Lu F."/>
            <person name="Nguyen T."/>
            <person name="Nusskern D.R."/>
            <person name="Pfannkoch C.M."/>
            <person name="Sitter C."/>
            <person name="Sutton G.G."/>
            <person name="Venter J.C."/>
            <person name="Wang Z."/>
            <person name="Woodage T."/>
            <person name="Zheng X.H."/>
            <person name="Zhong F."/>
        </authorList>
    </citation>
    <scope>NUCLEOTIDE SEQUENCE [LARGE SCALE GENOMIC DNA]</scope>
    <source>
        <strain>BN</strain>
        <strain evidence="3">Sprague-Dawley</strain>
    </source>
</reference>
<protein>
    <submittedName>
        <fullName evidence="2">RCG28888</fullName>
    </submittedName>
</protein>
<sequence length="143" mass="16555">MLTNTFQCVPSTVAIKGMIISVTQKYSFVTLPRQFLSSFLAQELRVLRHILSLRSSSSIELYNVFFLYVWIILTNDLYVGHWVLSNFLTGTIPMDTVSIYVTFLKPADTEHFMILAPFHLFCDLSVQMSVQFSSCYFFRIIEL</sequence>
<dbReference type="Proteomes" id="UP000234681">
    <property type="component" value="Chromosome 2"/>
</dbReference>
<keyword evidence="1" id="KW-0472">Membrane</keyword>
<proteinExistence type="predicted"/>
<dbReference type="AlphaFoldDB" id="A6HVC8"/>
<keyword evidence="1" id="KW-1133">Transmembrane helix</keyword>
<feature type="transmembrane region" description="Helical" evidence="1">
    <location>
        <begin position="61"/>
        <end position="84"/>
    </location>
</feature>
<keyword evidence="1" id="KW-0812">Transmembrane</keyword>
<evidence type="ECO:0000256" key="1">
    <source>
        <dbReference type="SAM" id="Phobius"/>
    </source>
</evidence>
<gene>
    <name evidence="2" type="ORF">rCG_28888</name>
</gene>
<accession>A6HVC8</accession>
<name>A6HVC8_RAT</name>
<evidence type="ECO:0000313" key="3">
    <source>
        <dbReference type="Proteomes" id="UP000234681"/>
    </source>
</evidence>
<dbReference type="EMBL" id="CH473952">
    <property type="protein sequence ID" value="EDL82064.1"/>
    <property type="molecule type" value="Genomic_DNA"/>
</dbReference>